<proteinExistence type="predicted"/>
<name>A0ABP0EQM9_9LACO</name>
<keyword evidence="3" id="KW-1185">Reference proteome</keyword>
<gene>
    <name evidence="2" type="ORF">R54876_GBNLAHCA_01045</name>
</gene>
<dbReference type="EMBL" id="CAWVOH010000002">
    <property type="protein sequence ID" value="CAK8054476.1"/>
    <property type="molecule type" value="Genomic_DNA"/>
</dbReference>
<dbReference type="Proteomes" id="UP001314241">
    <property type="component" value="Unassembled WGS sequence"/>
</dbReference>
<sequence>MNKVNNRQQKVAETQKVLLWTAALSSITLLIRTVSFFAELFRLRF</sequence>
<keyword evidence="1" id="KW-0812">Transmembrane</keyword>
<keyword evidence="1" id="KW-1133">Transmembrane helix</keyword>
<organism evidence="2 3">
    <name type="scientific">Eupransor demetentiae</name>
    <dbReference type="NCBI Taxonomy" id="3109584"/>
    <lineage>
        <taxon>Bacteria</taxon>
        <taxon>Bacillati</taxon>
        <taxon>Bacillota</taxon>
        <taxon>Bacilli</taxon>
        <taxon>Lactobacillales</taxon>
        <taxon>Lactobacillaceae</taxon>
        <taxon>Eupransor</taxon>
    </lineage>
</organism>
<evidence type="ECO:0000313" key="3">
    <source>
        <dbReference type="Proteomes" id="UP001314241"/>
    </source>
</evidence>
<comment type="caution">
    <text evidence="2">The sequence shown here is derived from an EMBL/GenBank/DDBJ whole genome shotgun (WGS) entry which is preliminary data.</text>
</comment>
<evidence type="ECO:0000313" key="2">
    <source>
        <dbReference type="EMBL" id="CAK8054476.1"/>
    </source>
</evidence>
<reference evidence="2 3" key="1">
    <citation type="submission" date="2024-01" db="EMBL/GenBank/DDBJ databases">
        <authorList>
            <person name="Botero Cardona J."/>
        </authorList>
    </citation>
    <scope>NUCLEOTIDE SEQUENCE [LARGE SCALE GENOMIC DNA]</scope>
    <source>
        <strain evidence="2 3">LMG 33000</strain>
    </source>
</reference>
<evidence type="ECO:0000256" key="1">
    <source>
        <dbReference type="SAM" id="Phobius"/>
    </source>
</evidence>
<keyword evidence="1" id="KW-0472">Membrane</keyword>
<protein>
    <submittedName>
        <fullName evidence="2">Uncharacterized protein</fullName>
    </submittedName>
</protein>
<accession>A0ABP0EQM9</accession>
<dbReference type="RefSeq" id="WP_349642024.1">
    <property type="nucleotide sequence ID" value="NZ_CAWVOH010000002.1"/>
</dbReference>
<feature type="transmembrane region" description="Helical" evidence="1">
    <location>
        <begin position="17"/>
        <end position="41"/>
    </location>
</feature>